<name>A0A3A4QUM5_9BACT</name>
<accession>A0A3A4QUM5</accession>
<evidence type="ECO:0000313" key="12">
    <source>
        <dbReference type="EMBL" id="RJP57494.1"/>
    </source>
</evidence>
<dbReference type="InterPro" id="IPR003029">
    <property type="entry name" value="S1_domain"/>
</dbReference>
<evidence type="ECO:0000256" key="5">
    <source>
        <dbReference type="ARBA" id="ARBA00022723"/>
    </source>
</evidence>
<keyword evidence="9" id="KW-0694">RNA-binding</keyword>
<keyword evidence="5" id="KW-0479">Metal-binding</keyword>
<evidence type="ECO:0000313" key="13">
    <source>
        <dbReference type="Proteomes" id="UP000266426"/>
    </source>
</evidence>
<reference evidence="12 13" key="1">
    <citation type="journal article" date="2017" name="ISME J.">
        <title>Energy and carbon metabolisms in a deep terrestrial subsurface fluid microbial community.</title>
        <authorList>
            <person name="Momper L."/>
            <person name="Jungbluth S.P."/>
            <person name="Lee M.D."/>
            <person name="Amend J.P."/>
        </authorList>
    </citation>
    <scope>NUCLEOTIDE SEQUENCE [LARGE SCALE GENOMIC DNA]</scope>
    <source>
        <strain evidence="12">SURF_26</strain>
    </source>
</reference>
<dbReference type="EMBL" id="QZJZ01000079">
    <property type="protein sequence ID" value="RJP57494.1"/>
    <property type="molecule type" value="Genomic_DNA"/>
</dbReference>
<proteinExistence type="predicted"/>
<evidence type="ECO:0000256" key="3">
    <source>
        <dbReference type="ARBA" id="ARBA00022519"/>
    </source>
</evidence>
<protein>
    <submittedName>
        <fullName evidence="12">Rne/Rng family ribonuclease</fullName>
    </submittedName>
</protein>
<evidence type="ECO:0000256" key="7">
    <source>
        <dbReference type="ARBA" id="ARBA00022801"/>
    </source>
</evidence>
<dbReference type="PROSITE" id="PS50126">
    <property type="entry name" value="S1"/>
    <property type="match status" value="1"/>
</dbReference>
<dbReference type="Pfam" id="PF00575">
    <property type="entry name" value="S1"/>
    <property type="match status" value="1"/>
</dbReference>
<keyword evidence="10" id="KW-0472">Membrane</keyword>
<dbReference type="PANTHER" id="PTHR30001:SF1">
    <property type="entry name" value="RIBONUCLEASE E_G-LIKE PROTEIN, CHLOROPLASTIC"/>
    <property type="match status" value="1"/>
</dbReference>
<evidence type="ECO:0000256" key="1">
    <source>
        <dbReference type="ARBA" id="ARBA00001946"/>
    </source>
</evidence>
<dbReference type="GO" id="GO:0046872">
    <property type="term" value="F:metal ion binding"/>
    <property type="evidence" value="ECO:0007669"/>
    <property type="project" value="UniProtKB-KW"/>
</dbReference>
<evidence type="ECO:0000256" key="4">
    <source>
        <dbReference type="ARBA" id="ARBA00022722"/>
    </source>
</evidence>
<dbReference type="AlphaFoldDB" id="A0A3A4QUM5"/>
<dbReference type="Proteomes" id="UP000266426">
    <property type="component" value="Unassembled WGS sequence"/>
</dbReference>
<dbReference type="GO" id="GO:0016787">
    <property type="term" value="F:hydrolase activity"/>
    <property type="evidence" value="ECO:0007669"/>
    <property type="project" value="UniProtKB-KW"/>
</dbReference>
<keyword evidence="3" id="KW-0997">Cell inner membrane</keyword>
<dbReference type="Pfam" id="PF10150">
    <property type="entry name" value="RNase_E_G"/>
    <property type="match status" value="1"/>
</dbReference>
<dbReference type="Gene3D" id="3.40.1260.20">
    <property type="entry name" value="Ribonuclease E, catalytic domain"/>
    <property type="match status" value="1"/>
</dbReference>
<dbReference type="InterPro" id="IPR004659">
    <property type="entry name" value="RNase_E/G"/>
</dbReference>
<dbReference type="GO" id="GO:0005737">
    <property type="term" value="C:cytoplasm"/>
    <property type="evidence" value="ECO:0007669"/>
    <property type="project" value="TreeGrafter"/>
</dbReference>
<dbReference type="InterPro" id="IPR012340">
    <property type="entry name" value="NA-bd_OB-fold"/>
</dbReference>
<dbReference type="GO" id="GO:0004519">
    <property type="term" value="F:endonuclease activity"/>
    <property type="evidence" value="ECO:0007669"/>
    <property type="project" value="UniProtKB-KW"/>
</dbReference>
<evidence type="ECO:0000259" key="11">
    <source>
        <dbReference type="PROSITE" id="PS50126"/>
    </source>
</evidence>
<dbReference type="SUPFAM" id="SSF50249">
    <property type="entry name" value="Nucleic acid-binding proteins"/>
    <property type="match status" value="1"/>
</dbReference>
<evidence type="ECO:0000256" key="2">
    <source>
        <dbReference type="ARBA" id="ARBA00022475"/>
    </source>
</evidence>
<dbReference type="CDD" id="cd04453">
    <property type="entry name" value="S1_RNase_E"/>
    <property type="match status" value="1"/>
</dbReference>
<dbReference type="GO" id="GO:0006364">
    <property type="term" value="P:rRNA processing"/>
    <property type="evidence" value="ECO:0007669"/>
    <property type="project" value="TreeGrafter"/>
</dbReference>
<keyword evidence="7" id="KW-0378">Hydrolase</keyword>
<keyword evidence="8" id="KW-0460">Magnesium</keyword>
<keyword evidence="2" id="KW-1003">Cell membrane</keyword>
<keyword evidence="4" id="KW-0540">Nuclease</keyword>
<dbReference type="PANTHER" id="PTHR30001">
    <property type="entry name" value="RIBONUCLEASE"/>
    <property type="match status" value="1"/>
</dbReference>
<dbReference type="InterPro" id="IPR019307">
    <property type="entry name" value="RNA-bd_AU-1/RNase_E/G"/>
</dbReference>
<keyword evidence="6" id="KW-0255">Endonuclease</keyword>
<dbReference type="GO" id="GO:0004540">
    <property type="term" value="F:RNA nuclease activity"/>
    <property type="evidence" value="ECO:0007669"/>
    <property type="project" value="InterPro"/>
</dbReference>
<evidence type="ECO:0000256" key="9">
    <source>
        <dbReference type="ARBA" id="ARBA00022884"/>
    </source>
</evidence>
<dbReference type="NCBIfam" id="TIGR00757">
    <property type="entry name" value="RNaseEG"/>
    <property type="match status" value="1"/>
</dbReference>
<gene>
    <name evidence="12" type="ORF">C4541_10030</name>
</gene>
<evidence type="ECO:0000256" key="8">
    <source>
        <dbReference type="ARBA" id="ARBA00022842"/>
    </source>
</evidence>
<dbReference type="GO" id="GO:0003723">
    <property type="term" value="F:RNA binding"/>
    <property type="evidence" value="ECO:0007669"/>
    <property type="project" value="UniProtKB-KW"/>
</dbReference>
<comment type="cofactor">
    <cofactor evidence="1">
        <name>Mg(2+)</name>
        <dbReference type="ChEBI" id="CHEBI:18420"/>
    </cofactor>
</comment>
<evidence type="ECO:0000256" key="6">
    <source>
        <dbReference type="ARBA" id="ARBA00022759"/>
    </source>
</evidence>
<evidence type="ECO:0000256" key="10">
    <source>
        <dbReference type="ARBA" id="ARBA00023136"/>
    </source>
</evidence>
<comment type="caution">
    <text evidence="12">The sequence shown here is derived from an EMBL/GenBank/DDBJ whole genome shotgun (WGS) entry which is preliminary data.</text>
</comment>
<dbReference type="SMART" id="SM00316">
    <property type="entry name" value="S1"/>
    <property type="match status" value="1"/>
</dbReference>
<dbReference type="Gene3D" id="2.40.50.140">
    <property type="entry name" value="Nucleic acid-binding proteins"/>
    <property type="match status" value="1"/>
</dbReference>
<sequence length="529" mass="61014">MIIDFLKKLKKVASDPKPESNLKRFVINVENQEKRIAFLVGERLEDFYIDRQSDEPVTGNIYKGIVRNIVPSIQAAFIDIGCKRNGFIHVGDVKENVTFEELLGTEELQPDQPAPAKSRAKLSISDALKEGQEILVQVKKEAIGQKGVRLTTNISIPGRNLVFIPDAKQRGISRKITDRKERARLREMLRTLKLPKDHGIIVRTAGQTVTQKHFESDIAYLMKTWQTIRKNIKEMPPASCVHVEMDIALKTLREMYTPEIDEIIVDSKDDFVNIRRFFRHFFPGDKVRIGYYKRKKPIFDVYQVEKELDKIFQRKVWLKCGGYLIIDETEALVAIDVNTGRNLDSDTLEKTIMKTNLDAAEEIARQLRLRNIGGIIVIDFIDMAKKNNRKAVLKKLEQSLERDKAKNNILPISELGLIEMTRQRVKESINQELYEKCPCCEGRGMIKSMLSISIETSRKIKRVLLGTKEKKVKFGIHPTVLDLLRENNSSFPKNLERAFRKKLYFETEADIAREKLKVHYLSSGKIEFI</sequence>
<organism evidence="12 13">
    <name type="scientific">Candidatus Auribacter fodinae</name>
    <dbReference type="NCBI Taxonomy" id="2093366"/>
    <lineage>
        <taxon>Bacteria</taxon>
        <taxon>Pseudomonadati</taxon>
        <taxon>Candidatus Auribacterota</taxon>
        <taxon>Candidatus Auribacteria</taxon>
        <taxon>Candidatus Auribacterales</taxon>
        <taxon>Candidatus Auribacteraceae</taxon>
        <taxon>Candidatus Auribacter</taxon>
    </lineage>
</organism>
<feature type="domain" description="S1 motif" evidence="11">
    <location>
        <begin position="59"/>
        <end position="153"/>
    </location>
</feature>